<evidence type="ECO:0000313" key="1">
    <source>
        <dbReference type="EMBL" id="TPV29763.1"/>
    </source>
</evidence>
<gene>
    <name evidence="1" type="ORF">FJW02_20965</name>
</gene>
<protein>
    <recommendedName>
        <fullName evidence="3">DUF1488 family protein</fullName>
    </recommendedName>
</protein>
<dbReference type="GeneID" id="90521449"/>
<comment type="caution">
    <text evidence="1">The sequence shown here is derived from an EMBL/GenBank/DDBJ whole genome shotgun (WGS) entry which is preliminary data.</text>
</comment>
<organism evidence="1 2">
    <name type="scientific">Pantoea eucalypti</name>
    <dbReference type="NCBI Taxonomy" id="470933"/>
    <lineage>
        <taxon>Bacteria</taxon>
        <taxon>Pseudomonadati</taxon>
        <taxon>Pseudomonadota</taxon>
        <taxon>Gammaproteobacteria</taxon>
        <taxon>Enterobacterales</taxon>
        <taxon>Erwiniaceae</taxon>
        <taxon>Pantoea</taxon>
    </lineage>
</organism>
<name>A0ABY2ZB55_9GAMM</name>
<reference evidence="1 2" key="1">
    <citation type="submission" date="2019-06" db="EMBL/GenBank/DDBJ databases">
        <title>Taxogenomics and systematics of the genus Pantoea.</title>
        <authorList>
            <person name="Tambong J.T."/>
        </authorList>
    </citation>
    <scope>NUCLEOTIDE SEQUENCE [LARGE SCALE GENOMIC DNA]</scope>
    <source>
        <strain evidence="1 2">LMG 24197</strain>
    </source>
</reference>
<evidence type="ECO:0008006" key="3">
    <source>
        <dbReference type="Google" id="ProtNLM"/>
    </source>
</evidence>
<accession>A0ABY2ZB55</accession>
<keyword evidence="2" id="KW-1185">Reference proteome</keyword>
<evidence type="ECO:0000313" key="2">
    <source>
        <dbReference type="Proteomes" id="UP000315469"/>
    </source>
</evidence>
<dbReference type="RefSeq" id="WP_008927176.1">
    <property type="nucleotide sequence ID" value="NZ_CP045720.1"/>
</dbReference>
<sequence length="85" mass="10132">MSKNKIAMNPWDFTLYECDDSSYVMKVMFSEGDYKVDVERFFIVTPYIDIRSIDSEMLKDLSKKIREAPEQYVINEISKENFELI</sequence>
<dbReference type="Proteomes" id="UP000315469">
    <property type="component" value="Unassembled WGS sequence"/>
</dbReference>
<dbReference type="EMBL" id="VHJB01000094">
    <property type="protein sequence ID" value="TPV29763.1"/>
    <property type="molecule type" value="Genomic_DNA"/>
</dbReference>
<proteinExistence type="predicted"/>